<keyword evidence="2" id="KW-1185">Reference proteome</keyword>
<feature type="non-terminal residue" evidence="1">
    <location>
        <position position="1"/>
    </location>
</feature>
<reference evidence="1" key="1">
    <citation type="submission" date="2017-07" db="EMBL/GenBank/DDBJ databases">
        <title>Taro Niue Genome Assembly and Annotation.</title>
        <authorList>
            <person name="Atibalentja N."/>
            <person name="Keating K."/>
            <person name="Fields C.J."/>
        </authorList>
    </citation>
    <scope>NUCLEOTIDE SEQUENCE</scope>
    <source>
        <strain evidence="1">Niue_2</strain>
        <tissue evidence="1">Leaf</tissue>
    </source>
</reference>
<protein>
    <submittedName>
        <fullName evidence="1">Uncharacterized protein</fullName>
    </submittedName>
</protein>
<comment type="caution">
    <text evidence="1">The sequence shown here is derived from an EMBL/GenBank/DDBJ whole genome shotgun (WGS) entry which is preliminary data.</text>
</comment>
<evidence type="ECO:0000313" key="2">
    <source>
        <dbReference type="Proteomes" id="UP000652761"/>
    </source>
</evidence>
<organism evidence="1 2">
    <name type="scientific">Colocasia esculenta</name>
    <name type="common">Wild taro</name>
    <name type="synonym">Arum esculentum</name>
    <dbReference type="NCBI Taxonomy" id="4460"/>
    <lineage>
        <taxon>Eukaryota</taxon>
        <taxon>Viridiplantae</taxon>
        <taxon>Streptophyta</taxon>
        <taxon>Embryophyta</taxon>
        <taxon>Tracheophyta</taxon>
        <taxon>Spermatophyta</taxon>
        <taxon>Magnoliopsida</taxon>
        <taxon>Liliopsida</taxon>
        <taxon>Araceae</taxon>
        <taxon>Aroideae</taxon>
        <taxon>Colocasieae</taxon>
        <taxon>Colocasia</taxon>
    </lineage>
</organism>
<dbReference type="AlphaFoldDB" id="A0A843XC32"/>
<accession>A0A843XC32</accession>
<name>A0A843XC32_COLES</name>
<gene>
    <name evidence="1" type="ORF">Taro_049812</name>
</gene>
<sequence length="87" mass="9756">AHPRAVLSAHSLPLLPQLRALEFLKLPTGAEEQLDDRGTRGIAELREERRGVVRARRTFLVRRPVPDRVVAVQGQHLQQSSFSSVVL</sequence>
<dbReference type="EMBL" id="NMUH01007204">
    <property type="protein sequence ID" value="MQM16851.1"/>
    <property type="molecule type" value="Genomic_DNA"/>
</dbReference>
<evidence type="ECO:0000313" key="1">
    <source>
        <dbReference type="EMBL" id="MQM16851.1"/>
    </source>
</evidence>
<proteinExistence type="predicted"/>
<dbReference type="Proteomes" id="UP000652761">
    <property type="component" value="Unassembled WGS sequence"/>
</dbReference>